<sequence>MNKPSQTSQFIGSLLLLMCLPLGGAVLQRHSGVWRLITALSPSFITPRATPFGVGFVRRSVSSSSSSSESASEGEGGESIPSSFRLTHFVGVRVDSHEIQTHAESLQDYVVGEHPHLDGCRIPLQRLHISLLVCGLESQDLVERATDALQEVHALLQQGDNGLGLARPFELTVPGLGSFGRRVLYGCVDDAASERLAALHRLMGKVFVRRGIPFVGHQAFQRDSDCPAPFTPHLTILKTSQGVRRLRKLRSDERRPLRQQLEKLGIPSVDEDKWRQQAGLASAGAVLGCQSVHSIELLSMQGQAADGYYPRVHSLKLQQ</sequence>
<feature type="signal peptide" evidence="1">
    <location>
        <begin position="1"/>
        <end position="25"/>
    </location>
</feature>
<dbReference type="OMA" id="KEMHDAM"/>
<dbReference type="GO" id="GO:0010738">
    <property type="term" value="P:regulation of protein kinase A signaling"/>
    <property type="evidence" value="ECO:0007669"/>
    <property type="project" value="TreeGrafter"/>
</dbReference>
<protein>
    <recommendedName>
        <fullName evidence="2">A-kinase anchor protein 7-like phosphoesterase domain-containing protein</fullName>
    </recommendedName>
</protein>
<organism evidence="3 4">
    <name type="scientific">Vitrella brassicaformis (strain CCMP3155)</name>
    <dbReference type="NCBI Taxonomy" id="1169540"/>
    <lineage>
        <taxon>Eukaryota</taxon>
        <taxon>Sar</taxon>
        <taxon>Alveolata</taxon>
        <taxon>Colpodellida</taxon>
        <taxon>Vitrellaceae</taxon>
        <taxon>Vitrella</taxon>
    </lineage>
</organism>
<dbReference type="Proteomes" id="UP000041254">
    <property type="component" value="Unassembled WGS sequence"/>
</dbReference>
<dbReference type="InParanoid" id="A0A0G4GZJ5"/>
<evidence type="ECO:0000313" key="4">
    <source>
        <dbReference type="Proteomes" id="UP000041254"/>
    </source>
</evidence>
<evidence type="ECO:0000313" key="3">
    <source>
        <dbReference type="EMBL" id="CEM36637.1"/>
    </source>
</evidence>
<dbReference type="PANTHER" id="PTHR15934">
    <property type="entry name" value="RNA 2',3'-CYCLIC PHOSPHODIESTERASE"/>
    <property type="match status" value="1"/>
</dbReference>
<reference evidence="3 4" key="1">
    <citation type="submission" date="2014-11" db="EMBL/GenBank/DDBJ databases">
        <authorList>
            <person name="Zhu J."/>
            <person name="Qi W."/>
            <person name="Song R."/>
        </authorList>
    </citation>
    <scope>NUCLEOTIDE SEQUENCE [LARGE SCALE GENOMIC DNA]</scope>
</reference>
<dbReference type="EMBL" id="CDMY01000897">
    <property type="protein sequence ID" value="CEM36637.1"/>
    <property type="molecule type" value="Genomic_DNA"/>
</dbReference>
<keyword evidence="1" id="KW-0732">Signal</keyword>
<dbReference type="SUPFAM" id="SSF55144">
    <property type="entry name" value="LigT-like"/>
    <property type="match status" value="1"/>
</dbReference>
<feature type="domain" description="A-kinase anchor protein 7-like phosphoesterase" evidence="2">
    <location>
        <begin position="87"/>
        <end position="317"/>
    </location>
</feature>
<dbReference type="InterPro" id="IPR052641">
    <property type="entry name" value="AKAP7_isoform_gamma"/>
</dbReference>
<dbReference type="PANTHER" id="PTHR15934:SF2">
    <property type="entry name" value="A-KINASE ANCHOR PROTEIN 7-LIKE PHOSPHOESTERASE DOMAIN-CONTAINING PROTEIN"/>
    <property type="match status" value="1"/>
</dbReference>
<gene>
    <name evidence="3" type="ORF">Vbra_19190</name>
</gene>
<dbReference type="Pfam" id="PF10469">
    <property type="entry name" value="AKAP7_NLS"/>
    <property type="match status" value="1"/>
</dbReference>
<dbReference type="InterPro" id="IPR019510">
    <property type="entry name" value="AKAP7-like_phosphoesterase"/>
</dbReference>
<name>A0A0G4GZJ5_VITBC</name>
<keyword evidence="4" id="KW-1185">Reference proteome</keyword>
<evidence type="ECO:0000259" key="2">
    <source>
        <dbReference type="Pfam" id="PF10469"/>
    </source>
</evidence>
<dbReference type="GO" id="GO:0005829">
    <property type="term" value="C:cytosol"/>
    <property type="evidence" value="ECO:0007669"/>
    <property type="project" value="TreeGrafter"/>
</dbReference>
<feature type="chain" id="PRO_5005190756" description="A-kinase anchor protein 7-like phosphoesterase domain-containing protein" evidence="1">
    <location>
        <begin position="26"/>
        <end position="319"/>
    </location>
</feature>
<evidence type="ECO:0000256" key="1">
    <source>
        <dbReference type="SAM" id="SignalP"/>
    </source>
</evidence>
<dbReference type="GO" id="GO:0034237">
    <property type="term" value="F:protein kinase A regulatory subunit binding"/>
    <property type="evidence" value="ECO:0007669"/>
    <property type="project" value="TreeGrafter"/>
</dbReference>
<dbReference type="OrthoDB" id="277832at2759"/>
<dbReference type="STRING" id="1169540.A0A0G4GZJ5"/>
<dbReference type="VEuPathDB" id="CryptoDB:Vbra_19190"/>
<dbReference type="Gene3D" id="3.90.1140.10">
    <property type="entry name" value="Cyclic phosphodiesterase"/>
    <property type="match status" value="1"/>
</dbReference>
<dbReference type="AlphaFoldDB" id="A0A0G4GZJ5"/>
<dbReference type="InterPro" id="IPR009097">
    <property type="entry name" value="Cyclic_Pdiesterase"/>
</dbReference>
<proteinExistence type="predicted"/>
<accession>A0A0G4GZJ5</accession>